<protein>
    <submittedName>
        <fullName evidence="1">Uncharacterized protein</fullName>
    </submittedName>
</protein>
<evidence type="ECO:0000313" key="2">
    <source>
        <dbReference type="Proteomes" id="UP001054252"/>
    </source>
</evidence>
<reference evidence="1 2" key="1">
    <citation type="journal article" date="2021" name="Commun. Biol.">
        <title>The genome of Shorea leprosula (Dipterocarpaceae) highlights the ecological relevance of drought in aseasonal tropical rainforests.</title>
        <authorList>
            <person name="Ng K.K.S."/>
            <person name="Kobayashi M.J."/>
            <person name="Fawcett J.A."/>
            <person name="Hatakeyama M."/>
            <person name="Paape T."/>
            <person name="Ng C.H."/>
            <person name="Ang C.C."/>
            <person name="Tnah L.H."/>
            <person name="Lee C.T."/>
            <person name="Nishiyama T."/>
            <person name="Sese J."/>
            <person name="O'Brien M.J."/>
            <person name="Copetti D."/>
            <person name="Mohd Noor M.I."/>
            <person name="Ong R.C."/>
            <person name="Putra M."/>
            <person name="Sireger I.Z."/>
            <person name="Indrioko S."/>
            <person name="Kosugi Y."/>
            <person name="Izuno A."/>
            <person name="Isagi Y."/>
            <person name="Lee S.L."/>
            <person name="Shimizu K.K."/>
        </authorList>
    </citation>
    <scope>NUCLEOTIDE SEQUENCE [LARGE SCALE GENOMIC DNA]</scope>
    <source>
        <strain evidence="1">214</strain>
    </source>
</reference>
<evidence type="ECO:0000313" key="1">
    <source>
        <dbReference type="EMBL" id="GKV20923.1"/>
    </source>
</evidence>
<keyword evidence="2" id="KW-1185">Reference proteome</keyword>
<dbReference type="EMBL" id="BPVZ01000056">
    <property type="protein sequence ID" value="GKV20923.1"/>
    <property type="molecule type" value="Genomic_DNA"/>
</dbReference>
<proteinExistence type="predicted"/>
<comment type="caution">
    <text evidence="1">The sequence shown here is derived from an EMBL/GenBank/DDBJ whole genome shotgun (WGS) entry which is preliminary data.</text>
</comment>
<dbReference type="AlphaFoldDB" id="A0AAV5K754"/>
<accession>A0AAV5K754</accession>
<name>A0AAV5K754_9ROSI</name>
<sequence length="36" mass="4112">MLRVSRVALCSILAVGQSDRKRRNQQGLMLPRSRKS</sequence>
<gene>
    <name evidence="1" type="ORF">SLEP1_g30968</name>
</gene>
<dbReference type="Proteomes" id="UP001054252">
    <property type="component" value="Unassembled WGS sequence"/>
</dbReference>
<organism evidence="1 2">
    <name type="scientific">Rubroshorea leprosula</name>
    <dbReference type="NCBI Taxonomy" id="152421"/>
    <lineage>
        <taxon>Eukaryota</taxon>
        <taxon>Viridiplantae</taxon>
        <taxon>Streptophyta</taxon>
        <taxon>Embryophyta</taxon>
        <taxon>Tracheophyta</taxon>
        <taxon>Spermatophyta</taxon>
        <taxon>Magnoliopsida</taxon>
        <taxon>eudicotyledons</taxon>
        <taxon>Gunneridae</taxon>
        <taxon>Pentapetalae</taxon>
        <taxon>rosids</taxon>
        <taxon>malvids</taxon>
        <taxon>Malvales</taxon>
        <taxon>Dipterocarpaceae</taxon>
        <taxon>Rubroshorea</taxon>
    </lineage>
</organism>